<accession>A0A2I1FYF0</accession>
<dbReference type="Proteomes" id="UP000232688">
    <property type="component" value="Unassembled WGS sequence"/>
</dbReference>
<keyword evidence="4" id="KW-1185">Reference proteome</keyword>
<dbReference type="AlphaFoldDB" id="A0A2I1FYF0"/>
<dbReference type="VEuPathDB" id="FungiDB:RhiirFUN_005674"/>
<reference evidence="1 3" key="3">
    <citation type="submission" date="2017-10" db="EMBL/GenBank/DDBJ databases">
        <title>Genome analyses suggest a sexual origin of heterokaryosis in a supposedly ancient asexual fungus.</title>
        <authorList>
            <person name="Corradi N."/>
            <person name="Sedzielewska K."/>
            <person name="Noel J."/>
            <person name="Charron P."/>
            <person name="Farinelli L."/>
            <person name="Marton T."/>
            <person name="Kruger M."/>
            <person name="Pelin A."/>
            <person name="Brachmann A."/>
            <person name="Corradi N."/>
        </authorList>
    </citation>
    <scope>NUCLEOTIDE SEQUENCE [LARGE SCALE GENOMIC DNA]</scope>
    <source>
        <strain evidence="1 3">A1</strain>
    </source>
</reference>
<reference evidence="2 4" key="1">
    <citation type="submission" date="2015-10" db="EMBL/GenBank/DDBJ databases">
        <title>Genome analyses suggest a sexual origin of heterokaryosis in a supposedly ancient asexual fungus.</title>
        <authorList>
            <person name="Ropars J."/>
            <person name="Sedzielewska K."/>
            <person name="Noel J."/>
            <person name="Charron P."/>
            <person name="Farinelli L."/>
            <person name="Marton T."/>
            <person name="Kruger M."/>
            <person name="Pelin A."/>
            <person name="Brachmann A."/>
            <person name="Corradi N."/>
        </authorList>
    </citation>
    <scope>NUCLEOTIDE SEQUENCE [LARGE SCALE GENOMIC DNA]</scope>
    <source>
        <strain evidence="2 4">A4</strain>
    </source>
</reference>
<comment type="caution">
    <text evidence="2">The sequence shown here is derived from an EMBL/GenBank/DDBJ whole genome shotgun (WGS) entry which is preliminary data.</text>
</comment>
<dbReference type="EMBL" id="LLXI01000061">
    <property type="protein sequence ID" value="PKY39410.1"/>
    <property type="molecule type" value="Genomic_DNA"/>
</dbReference>
<dbReference type="VEuPathDB" id="FungiDB:FUN_017523"/>
<name>A0A2I1FYF0_9GLOM</name>
<evidence type="ECO:0000313" key="1">
    <source>
        <dbReference type="EMBL" id="PKC66553.1"/>
    </source>
</evidence>
<evidence type="ECO:0008006" key="5">
    <source>
        <dbReference type="Google" id="ProtNLM"/>
    </source>
</evidence>
<organism evidence="2 4">
    <name type="scientific">Rhizophagus irregularis</name>
    <dbReference type="NCBI Taxonomy" id="588596"/>
    <lineage>
        <taxon>Eukaryota</taxon>
        <taxon>Fungi</taxon>
        <taxon>Fungi incertae sedis</taxon>
        <taxon>Mucoromycota</taxon>
        <taxon>Glomeromycotina</taxon>
        <taxon>Glomeromycetes</taxon>
        <taxon>Glomerales</taxon>
        <taxon>Glomeraceae</taxon>
        <taxon>Rhizophagus</taxon>
    </lineage>
</organism>
<proteinExistence type="predicted"/>
<protein>
    <recommendedName>
        <fullName evidence="5">C2H2-type domain-containing protein</fullName>
    </recommendedName>
</protein>
<dbReference type="EMBL" id="LLXH01000455">
    <property type="protein sequence ID" value="PKC66553.1"/>
    <property type="molecule type" value="Genomic_DNA"/>
</dbReference>
<reference evidence="1 3" key="2">
    <citation type="submission" date="2017-10" db="EMBL/GenBank/DDBJ databases">
        <title>Extensive intraspecific genome diversity in a model arbuscular mycorrhizal fungus.</title>
        <authorList>
            <person name="Chen E.C.H."/>
            <person name="Morin E."/>
            <person name="Baudet D."/>
            <person name="Noel J."/>
            <person name="Ndikumana S."/>
            <person name="Charron P."/>
            <person name="St-Onge C."/>
            <person name="Giorgi J."/>
            <person name="Grigoriev I.V."/>
            <person name="Roux C."/>
            <person name="Martin F.M."/>
            <person name="Corradi N."/>
        </authorList>
    </citation>
    <scope>NUCLEOTIDE SEQUENCE [LARGE SCALE GENOMIC DNA]</scope>
    <source>
        <strain evidence="1 3">A1</strain>
    </source>
</reference>
<sequence length="221" mass="25769">MAYILPPTPISPISFTEDILQCPICKKTFKSKRGLSQHKAIIRRYNSSRVGFYKLPKNFINEFKKTLVFLIHRQLPCHFTKIGLKAVTVACTESQFFATFGGNIHHYSNKSRIHKCIFGGPDASSKLAQVFGDTNWGTKFYHGNEVTSVVTNLDDIDTEEENPLDRKRKFKIYSQRNPRYKRGQVIIEWKPRQEKDVKSNKYEGGFLHIHFWVTKKRIMDH</sequence>
<dbReference type="Gene3D" id="3.30.160.60">
    <property type="entry name" value="Classic Zinc Finger"/>
    <property type="match status" value="1"/>
</dbReference>
<gene>
    <name evidence="1" type="ORF">RhiirA1_511835</name>
    <name evidence="2" type="ORF">RhiirA4_452593</name>
</gene>
<evidence type="ECO:0000313" key="2">
    <source>
        <dbReference type="EMBL" id="PKY39410.1"/>
    </source>
</evidence>
<dbReference type="VEuPathDB" id="FungiDB:RhiirA1_511835"/>
<evidence type="ECO:0000313" key="4">
    <source>
        <dbReference type="Proteomes" id="UP000234323"/>
    </source>
</evidence>
<dbReference type="Proteomes" id="UP000234323">
    <property type="component" value="Unassembled WGS sequence"/>
</dbReference>
<evidence type="ECO:0000313" key="3">
    <source>
        <dbReference type="Proteomes" id="UP000232688"/>
    </source>
</evidence>